<sequence length="96" mass="10679">MKVVSLDSAAEKKIQSLISAAKQDPEQWYALDTFVSHLADTSLVRHSPINDLRYTTRIPAGSYLLFSPDKGNAFIKLLDLKSDTVLTLTMDDHVSN</sequence>
<dbReference type="AlphaFoldDB" id="A0A512MHI1"/>
<gene>
    <name evidence="1" type="ORF">BGE01nite_54810</name>
</gene>
<comment type="caution">
    <text evidence="1">The sequence shown here is derived from an EMBL/GenBank/DDBJ whole genome shotgun (WGS) entry which is preliminary data.</text>
</comment>
<protein>
    <submittedName>
        <fullName evidence="1">Uncharacterized protein</fullName>
    </submittedName>
</protein>
<evidence type="ECO:0000313" key="1">
    <source>
        <dbReference type="EMBL" id="GEP46190.1"/>
    </source>
</evidence>
<accession>A0A512MHI1</accession>
<dbReference type="EMBL" id="BKAG01000075">
    <property type="protein sequence ID" value="GEP46190.1"/>
    <property type="molecule type" value="Genomic_DNA"/>
</dbReference>
<name>A0A512MHI1_9BACT</name>
<organism evidence="1 2">
    <name type="scientific">Brevifollis gellanilyticus</name>
    <dbReference type="NCBI Taxonomy" id="748831"/>
    <lineage>
        <taxon>Bacteria</taxon>
        <taxon>Pseudomonadati</taxon>
        <taxon>Verrucomicrobiota</taxon>
        <taxon>Verrucomicrobiia</taxon>
        <taxon>Verrucomicrobiales</taxon>
        <taxon>Verrucomicrobiaceae</taxon>
    </lineage>
</organism>
<reference evidence="1 2" key="1">
    <citation type="submission" date="2019-07" db="EMBL/GenBank/DDBJ databases">
        <title>Whole genome shotgun sequence of Brevifollis gellanilyticus NBRC 108608.</title>
        <authorList>
            <person name="Hosoyama A."/>
            <person name="Uohara A."/>
            <person name="Ohji S."/>
            <person name="Ichikawa N."/>
        </authorList>
    </citation>
    <scope>NUCLEOTIDE SEQUENCE [LARGE SCALE GENOMIC DNA]</scope>
    <source>
        <strain evidence="1 2">NBRC 108608</strain>
    </source>
</reference>
<evidence type="ECO:0000313" key="2">
    <source>
        <dbReference type="Proteomes" id="UP000321577"/>
    </source>
</evidence>
<dbReference type="Proteomes" id="UP000321577">
    <property type="component" value="Unassembled WGS sequence"/>
</dbReference>
<keyword evidence="2" id="KW-1185">Reference proteome</keyword>
<proteinExistence type="predicted"/>